<protein>
    <submittedName>
        <fullName evidence="1">Uncharacterized protein</fullName>
    </submittedName>
</protein>
<feature type="non-terminal residue" evidence="1">
    <location>
        <position position="1"/>
    </location>
</feature>
<accession>A0A7R8XGF1</accession>
<dbReference type="AlphaFoldDB" id="A0A7R8XGF1"/>
<organism evidence="1">
    <name type="scientific">Darwinula stevensoni</name>
    <dbReference type="NCBI Taxonomy" id="69355"/>
    <lineage>
        <taxon>Eukaryota</taxon>
        <taxon>Metazoa</taxon>
        <taxon>Ecdysozoa</taxon>
        <taxon>Arthropoda</taxon>
        <taxon>Crustacea</taxon>
        <taxon>Oligostraca</taxon>
        <taxon>Ostracoda</taxon>
        <taxon>Podocopa</taxon>
        <taxon>Podocopida</taxon>
        <taxon>Darwinulocopina</taxon>
        <taxon>Darwinuloidea</taxon>
        <taxon>Darwinulidae</taxon>
        <taxon>Darwinula</taxon>
    </lineage>
</organism>
<sequence>MDESHGSGNAVLAQLQQMEFGPAGELSQQGWGGEIGVTALPVLESPGSWRGEAHDTLAIVGLTISASNCFMQVSSIEGLLAVLHLSHSVLPSLLLLSSGPSWLRTLLAYVKQECHMDNDPVLAAALTFLLCWEVSQ</sequence>
<keyword evidence="2" id="KW-1185">Reference proteome</keyword>
<evidence type="ECO:0000313" key="1">
    <source>
        <dbReference type="EMBL" id="CAD7247300.1"/>
    </source>
</evidence>
<reference evidence="1" key="1">
    <citation type="submission" date="2020-11" db="EMBL/GenBank/DDBJ databases">
        <authorList>
            <person name="Tran Van P."/>
        </authorList>
    </citation>
    <scope>NUCLEOTIDE SEQUENCE</scope>
</reference>
<gene>
    <name evidence="1" type="ORF">DSTB1V02_LOCUS7134</name>
</gene>
<evidence type="ECO:0000313" key="2">
    <source>
        <dbReference type="Proteomes" id="UP000677054"/>
    </source>
</evidence>
<dbReference type="EMBL" id="LR900926">
    <property type="protein sequence ID" value="CAD7247300.1"/>
    <property type="molecule type" value="Genomic_DNA"/>
</dbReference>
<dbReference type="EMBL" id="CAJPEV010001409">
    <property type="protein sequence ID" value="CAG0892484.1"/>
    <property type="molecule type" value="Genomic_DNA"/>
</dbReference>
<dbReference type="Proteomes" id="UP000677054">
    <property type="component" value="Unassembled WGS sequence"/>
</dbReference>
<proteinExistence type="predicted"/>
<name>A0A7R8XGF1_9CRUS</name>